<evidence type="ECO:0000313" key="2">
    <source>
        <dbReference type="EMBL" id="MEB3751633.1"/>
    </source>
</evidence>
<comment type="caution">
    <text evidence="2">The sequence shown here is derived from an EMBL/GenBank/DDBJ whole genome shotgun (WGS) entry which is preliminary data.</text>
</comment>
<keyword evidence="1" id="KW-0472">Membrane</keyword>
<dbReference type="InterPro" id="IPR018672">
    <property type="entry name" value="DUF2140"/>
</dbReference>
<evidence type="ECO:0000256" key="1">
    <source>
        <dbReference type="SAM" id="Phobius"/>
    </source>
</evidence>
<dbReference type="Pfam" id="PF09911">
    <property type="entry name" value="DUF2140"/>
    <property type="match status" value="1"/>
</dbReference>
<dbReference type="EMBL" id="JPYA02000003">
    <property type="protein sequence ID" value="MEB3751633.1"/>
    <property type="molecule type" value="Genomic_DNA"/>
</dbReference>
<keyword evidence="3" id="KW-1185">Reference proteome</keyword>
<reference evidence="2 3" key="1">
    <citation type="journal article" date="2014" name="Genome Announc.">
        <title>Draft Genome Sequence of Geobacillus icigianus Strain G1w1T Isolated from Hot Springs in the Valley of Geysers, Kamchatka (Russian Federation).</title>
        <authorList>
            <person name="Bryanskaya A.V."/>
            <person name="Rozanov A.S."/>
            <person name="Logacheva M.D."/>
            <person name="Kotenko A.V."/>
            <person name="Peltek S.E."/>
        </authorList>
    </citation>
    <scope>NUCLEOTIDE SEQUENCE [LARGE SCALE GENOMIC DNA]</scope>
    <source>
        <strain evidence="2 3">G1w1</strain>
    </source>
</reference>
<keyword evidence="1" id="KW-0812">Transmembrane</keyword>
<protein>
    <recommendedName>
        <fullName evidence="4">DUF2140 domain-containing protein</fullName>
    </recommendedName>
</protein>
<feature type="transmembrane region" description="Helical" evidence="1">
    <location>
        <begin position="7"/>
        <end position="27"/>
    </location>
</feature>
<evidence type="ECO:0008006" key="4">
    <source>
        <dbReference type="Google" id="ProtNLM"/>
    </source>
</evidence>
<keyword evidence="1" id="KW-1133">Transmembrane helix</keyword>
<sequence length="201" mass="22359">MMNWKRAFWILAAVNAAVIMLAAVWLFQPSPAVKRPARPSAEGATFTVYAKKAHLNAVIHDYLTKKTKDHPLSYHVWLADRVYVSSDIPILGRRVELVVSFVPKVVQGGNVELTEPVILLGDWKLPVTYVLSYLQKHAPLPDEVAIDPEKARVYVALNDIRFGNGYQVAVKNIDLAADKIVFTLTIPTKSSKNGNEGSPER</sequence>
<name>A0ABU6BIW7_9BACL</name>
<evidence type="ECO:0000313" key="3">
    <source>
        <dbReference type="Proteomes" id="UP000029267"/>
    </source>
</evidence>
<proteinExistence type="predicted"/>
<dbReference type="Proteomes" id="UP000029267">
    <property type="component" value="Unassembled WGS sequence"/>
</dbReference>
<organism evidence="2 3">
    <name type="scientific">Geobacillus icigianus</name>
    <dbReference type="NCBI Taxonomy" id="1430331"/>
    <lineage>
        <taxon>Bacteria</taxon>
        <taxon>Bacillati</taxon>
        <taxon>Bacillota</taxon>
        <taxon>Bacilli</taxon>
        <taxon>Bacillales</taxon>
        <taxon>Anoxybacillaceae</taxon>
        <taxon>Geobacillus</taxon>
    </lineage>
</organism>
<gene>
    <name evidence="2" type="ORF">EP10_002488</name>
</gene>
<accession>A0ABU6BIW7</accession>